<keyword evidence="1" id="KW-0072">Autophagy</keyword>
<evidence type="ECO:0000313" key="5">
    <source>
        <dbReference type="Proteomes" id="UP000663891"/>
    </source>
</evidence>
<dbReference type="Pfam" id="PF21054">
    <property type="entry name" value="RUBC_PIKBD"/>
    <property type="match status" value="1"/>
</dbReference>
<accession>A0A815FCC9</accession>
<feature type="domain" description="Rubicon PI3K-binding" evidence="3">
    <location>
        <begin position="3"/>
        <end position="163"/>
    </location>
</feature>
<dbReference type="InterPro" id="IPR052428">
    <property type="entry name" value="Autophagy_HostDef_Reg"/>
</dbReference>
<evidence type="ECO:0000256" key="2">
    <source>
        <dbReference type="SAM" id="MobiDB-lite"/>
    </source>
</evidence>
<comment type="caution">
    <text evidence="4">The sequence shown here is derived from an EMBL/GenBank/DDBJ whole genome shotgun (WGS) entry which is preliminary data.</text>
</comment>
<sequence>SSSIASMISPCETTHVSSSNSSSSPPTQQYIPCNLKLISDHQRKNSTMELSQCDQNSEIMESTTDSIEPPNNFDWSVRSSVLSLNSQESSAESIALALMETWKNYKVPTAPELFWMIPHDEDLPQELLPLPDGISIDPSEDYLSNEDGQRILCRGNSQWAPPREQLIFHIHQPANRDNQLRKQSYLCAGCGRHVEKGYAHRYRYCEYTGKCL</sequence>
<organism evidence="4 5">
    <name type="scientific">Adineta steineri</name>
    <dbReference type="NCBI Taxonomy" id="433720"/>
    <lineage>
        <taxon>Eukaryota</taxon>
        <taxon>Metazoa</taxon>
        <taxon>Spiralia</taxon>
        <taxon>Gnathifera</taxon>
        <taxon>Rotifera</taxon>
        <taxon>Eurotatoria</taxon>
        <taxon>Bdelloidea</taxon>
        <taxon>Adinetida</taxon>
        <taxon>Adinetidae</taxon>
        <taxon>Adineta</taxon>
    </lineage>
</organism>
<dbReference type="OrthoDB" id="10067503at2759"/>
<protein>
    <recommendedName>
        <fullName evidence="3">Rubicon PI3K-binding domain-containing protein</fullName>
    </recommendedName>
</protein>
<evidence type="ECO:0000256" key="1">
    <source>
        <dbReference type="ARBA" id="ARBA00023006"/>
    </source>
</evidence>
<dbReference type="EMBL" id="CAJNON010000573">
    <property type="protein sequence ID" value="CAF1321661.1"/>
    <property type="molecule type" value="Genomic_DNA"/>
</dbReference>
<dbReference type="GO" id="GO:0006914">
    <property type="term" value="P:autophagy"/>
    <property type="evidence" value="ECO:0007669"/>
    <property type="project" value="UniProtKB-KW"/>
</dbReference>
<feature type="non-terminal residue" evidence="4">
    <location>
        <position position="212"/>
    </location>
</feature>
<dbReference type="PANTHER" id="PTHR45971">
    <property type="entry name" value="PHOX (PX) DOMAIN-CONTAINING PROTEIN"/>
    <property type="match status" value="1"/>
</dbReference>
<feature type="region of interest" description="Disordered" evidence="2">
    <location>
        <begin position="1"/>
        <end position="27"/>
    </location>
</feature>
<reference evidence="4" key="1">
    <citation type="submission" date="2021-02" db="EMBL/GenBank/DDBJ databases">
        <authorList>
            <person name="Nowell W R."/>
        </authorList>
    </citation>
    <scope>NUCLEOTIDE SEQUENCE</scope>
</reference>
<dbReference type="GO" id="GO:1901981">
    <property type="term" value="F:phosphatidylinositol phosphate binding"/>
    <property type="evidence" value="ECO:0007669"/>
    <property type="project" value="TreeGrafter"/>
</dbReference>
<name>A0A815FCC9_9BILA</name>
<proteinExistence type="predicted"/>
<dbReference type="InterPro" id="IPR048569">
    <property type="entry name" value="RUBC_PIKBD"/>
</dbReference>
<dbReference type="PANTHER" id="PTHR45971:SF1">
    <property type="entry name" value="RUBICON, ISOFORM A"/>
    <property type="match status" value="1"/>
</dbReference>
<evidence type="ECO:0000259" key="3">
    <source>
        <dbReference type="Pfam" id="PF21054"/>
    </source>
</evidence>
<evidence type="ECO:0000313" key="4">
    <source>
        <dbReference type="EMBL" id="CAF1321661.1"/>
    </source>
</evidence>
<dbReference type="AlphaFoldDB" id="A0A815FCC9"/>
<feature type="compositionally biased region" description="Polar residues" evidence="2">
    <location>
        <begin position="1"/>
        <end position="16"/>
    </location>
</feature>
<dbReference type="Proteomes" id="UP000663891">
    <property type="component" value="Unassembled WGS sequence"/>
</dbReference>
<gene>
    <name evidence="4" type="ORF">VCS650_LOCUS32178</name>
</gene>